<evidence type="ECO:0000313" key="1">
    <source>
        <dbReference type="EMBL" id="MCD2519707.1"/>
    </source>
</evidence>
<organism evidence="1 2">
    <name type="scientific">Massilia phyllostachyos</name>
    <dbReference type="NCBI Taxonomy" id="2898585"/>
    <lineage>
        <taxon>Bacteria</taxon>
        <taxon>Pseudomonadati</taxon>
        <taxon>Pseudomonadota</taxon>
        <taxon>Betaproteobacteria</taxon>
        <taxon>Burkholderiales</taxon>
        <taxon>Oxalobacteraceae</taxon>
        <taxon>Telluria group</taxon>
        <taxon>Massilia</taxon>
    </lineage>
</organism>
<reference evidence="1" key="1">
    <citation type="submission" date="2021-11" db="EMBL/GenBank/DDBJ databases">
        <title>The complete genome of Massilia sp sp. G4R7.</title>
        <authorList>
            <person name="Liu L."/>
            <person name="Yue J."/>
            <person name="Yuan J."/>
            <person name="Yang F."/>
            <person name="Li L."/>
        </authorList>
    </citation>
    <scope>NUCLEOTIDE SEQUENCE</scope>
    <source>
        <strain evidence="1">G4R7</strain>
    </source>
</reference>
<proteinExistence type="predicted"/>
<evidence type="ECO:0000313" key="2">
    <source>
        <dbReference type="Proteomes" id="UP001179361"/>
    </source>
</evidence>
<feature type="non-terminal residue" evidence="1">
    <location>
        <position position="213"/>
    </location>
</feature>
<protein>
    <submittedName>
        <fullName evidence="1">Uncharacterized protein</fullName>
    </submittedName>
</protein>
<feature type="non-terminal residue" evidence="1">
    <location>
        <position position="1"/>
    </location>
</feature>
<gene>
    <name evidence="1" type="ORF">LQ564_25745</name>
</gene>
<dbReference type="Proteomes" id="UP001179361">
    <property type="component" value="Unassembled WGS sequence"/>
</dbReference>
<keyword evidence="2" id="KW-1185">Reference proteome</keyword>
<dbReference type="EMBL" id="JAJNOC010000033">
    <property type="protein sequence ID" value="MCD2519707.1"/>
    <property type="molecule type" value="Genomic_DNA"/>
</dbReference>
<comment type="caution">
    <text evidence="1">The sequence shown here is derived from an EMBL/GenBank/DDBJ whole genome shotgun (WGS) entry which is preliminary data.</text>
</comment>
<name>A0ABS8QD83_9BURK</name>
<sequence length="213" mass="23199">TAGNVASLLGAGFSTSFNATINGVRYTASADELLKAAAPKAWLSGSTVNEWEVSAPLKNSAGAAHPHLSARFSVRWYEAVRKARVDVVIENNWAYEAAPQNFTYNAEVLVGGKAVYTKPSLEHYHHARWRKLFWWNGSAPEVNVKHDSAYLIASRALPNYDQTLSIPESVLADLNKRWTGAAIEPMGVGLAAPYMPTTGGRDDIGLMPQWSVV</sequence>
<accession>A0ABS8QD83</accession>